<feature type="chain" id="PRO_5042868512" evidence="1">
    <location>
        <begin position="21"/>
        <end position="152"/>
    </location>
</feature>
<feature type="signal peptide" evidence="1">
    <location>
        <begin position="1"/>
        <end position="20"/>
    </location>
</feature>
<evidence type="ECO:0000313" key="3">
    <source>
        <dbReference type="Proteomes" id="UP001302676"/>
    </source>
</evidence>
<keyword evidence="3" id="KW-1185">Reference proteome</keyword>
<accession>A0AAN6ZNN3</accession>
<dbReference type="GeneID" id="87816438"/>
<dbReference type="Proteomes" id="UP001302676">
    <property type="component" value="Unassembled WGS sequence"/>
</dbReference>
<evidence type="ECO:0000313" key="2">
    <source>
        <dbReference type="EMBL" id="KAK4146000.1"/>
    </source>
</evidence>
<sequence>MQLTLKNTLLFLGLLGLSSAAPAPEPAITNQATYTVGPVPTGLPKTCSKYLEDPKLCYTATTTETVAPSICPMIKCVEPTGHVVCPPYIKVTTVEVPCSTDCCPKTPTATVTATADCPGCTAECVVPTTTVTATTGVCGGVTVGPLPSATTH</sequence>
<name>A0AAN6ZNN3_9PEZI</name>
<keyword evidence="1" id="KW-0732">Signal</keyword>
<comment type="caution">
    <text evidence="2">The sequence shown here is derived from an EMBL/GenBank/DDBJ whole genome shotgun (WGS) entry which is preliminary data.</text>
</comment>
<evidence type="ECO:0000256" key="1">
    <source>
        <dbReference type="SAM" id="SignalP"/>
    </source>
</evidence>
<reference evidence="2" key="2">
    <citation type="submission" date="2023-05" db="EMBL/GenBank/DDBJ databases">
        <authorList>
            <consortium name="Lawrence Berkeley National Laboratory"/>
            <person name="Steindorff A."/>
            <person name="Hensen N."/>
            <person name="Bonometti L."/>
            <person name="Westerberg I."/>
            <person name="Brannstrom I.O."/>
            <person name="Guillou S."/>
            <person name="Cros-Aarteil S."/>
            <person name="Calhoun S."/>
            <person name="Haridas S."/>
            <person name="Kuo A."/>
            <person name="Mondo S."/>
            <person name="Pangilinan J."/>
            <person name="Riley R."/>
            <person name="Labutti K."/>
            <person name="Andreopoulos B."/>
            <person name="Lipzen A."/>
            <person name="Chen C."/>
            <person name="Yanf M."/>
            <person name="Daum C."/>
            <person name="Ng V."/>
            <person name="Clum A."/>
            <person name="Ohm R."/>
            <person name="Martin F."/>
            <person name="Silar P."/>
            <person name="Natvig D."/>
            <person name="Lalanne C."/>
            <person name="Gautier V."/>
            <person name="Ament-Velasquez S.L."/>
            <person name="Kruys A."/>
            <person name="Hutchinson M.I."/>
            <person name="Powell A.J."/>
            <person name="Barry K."/>
            <person name="Miller A.N."/>
            <person name="Grigoriev I.V."/>
            <person name="Debuchy R."/>
            <person name="Gladieux P."/>
            <person name="Thoren M.H."/>
            <person name="Johannesson H."/>
        </authorList>
    </citation>
    <scope>NUCLEOTIDE SEQUENCE</scope>
    <source>
        <strain evidence="2">CBS 141.50</strain>
    </source>
</reference>
<proteinExistence type="predicted"/>
<reference evidence="2" key="1">
    <citation type="journal article" date="2023" name="Mol. Phylogenet. Evol.">
        <title>Genome-scale phylogeny and comparative genomics of the fungal order Sordariales.</title>
        <authorList>
            <person name="Hensen N."/>
            <person name="Bonometti L."/>
            <person name="Westerberg I."/>
            <person name="Brannstrom I.O."/>
            <person name="Guillou S."/>
            <person name="Cros-Aarteil S."/>
            <person name="Calhoun S."/>
            <person name="Haridas S."/>
            <person name="Kuo A."/>
            <person name="Mondo S."/>
            <person name="Pangilinan J."/>
            <person name="Riley R."/>
            <person name="LaButti K."/>
            <person name="Andreopoulos B."/>
            <person name="Lipzen A."/>
            <person name="Chen C."/>
            <person name="Yan M."/>
            <person name="Daum C."/>
            <person name="Ng V."/>
            <person name="Clum A."/>
            <person name="Steindorff A."/>
            <person name="Ohm R.A."/>
            <person name="Martin F."/>
            <person name="Silar P."/>
            <person name="Natvig D.O."/>
            <person name="Lalanne C."/>
            <person name="Gautier V."/>
            <person name="Ament-Velasquez S.L."/>
            <person name="Kruys A."/>
            <person name="Hutchinson M.I."/>
            <person name="Powell A.J."/>
            <person name="Barry K."/>
            <person name="Miller A.N."/>
            <person name="Grigoriev I.V."/>
            <person name="Debuchy R."/>
            <person name="Gladieux P."/>
            <person name="Hiltunen Thoren M."/>
            <person name="Johannesson H."/>
        </authorList>
    </citation>
    <scope>NUCLEOTIDE SEQUENCE</scope>
    <source>
        <strain evidence="2">CBS 141.50</strain>
    </source>
</reference>
<dbReference type="EMBL" id="MU853564">
    <property type="protein sequence ID" value="KAK4146000.1"/>
    <property type="molecule type" value="Genomic_DNA"/>
</dbReference>
<gene>
    <name evidence="2" type="ORF">C8A04DRAFT_26160</name>
</gene>
<organism evidence="2 3">
    <name type="scientific">Dichotomopilus funicola</name>
    <dbReference type="NCBI Taxonomy" id="1934379"/>
    <lineage>
        <taxon>Eukaryota</taxon>
        <taxon>Fungi</taxon>
        <taxon>Dikarya</taxon>
        <taxon>Ascomycota</taxon>
        <taxon>Pezizomycotina</taxon>
        <taxon>Sordariomycetes</taxon>
        <taxon>Sordariomycetidae</taxon>
        <taxon>Sordariales</taxon>
        <taxon>Chaetomiaceae</taxon>
        <taxon>Dichotomopilus</taxon>
    </lineage>
</organism>
<protein>
    <submittedName>
        <fullName evidence="2">Uncharacterized protein</fullName>
    </submittedName>
</protein>
<dbReference type="RefSeq" id="XP_062639371.1">
    <property type="nucleotide sequence ID" value="XM_062779825.1"/>
</dbReference>
<dbReference type="AlphaFoldDB" id="A0AAN6ZNN3"/>